<name>A0A2N5TW86_9BASI</name>
<gene>
    <name evidence="3" type="ORF">PCANC_20880</name>
</gene>
<sequence>MESDSALDLLSSLENGHRSRIRRRTQQQQQPITISINATAALTHEAQQQQPAISTADYNNNTPASTSPADGDQHPAVSASLTRRLLAVASIAAIDPHYDQQDSHQAWRHTFVENMNHDFHTGLSRNEAVHRLRQRMNDLRSSNTTNTTPYSVRDDRITPAFNAPTPATGTTDPHHTRINKHQTYLIYCGHQSPSHPSAADNKTDPHQERSSGCGQLISVRTALVLPKSFRFTSHHSLHQDRNGTANSLVRSSSRDFNLLTSDTLPCPNAADRVDQLTQQSFENDPSNPFHPDHPHRPTCTCEKAYLGCLSCGNIVGHSVTSPCDHCRELALFHPQFYYLNRLTALPRYNDLPIAPDLGVARAAHRPEENLMSWSEAARRRKKDIDAGYVPSPVWEEWAICAPRLALLSAPPRLSSQVRHAILMGSLVDDEESSWRDQARRPAIQPASSSLSGLPQSTSSPRTVSNDSRPSHQAGSRLRPTSLSRRPAVRLPAHMSLDRHSALRPRAASSSESWVVREGRSAEEGFPRELLGLRRESGMASYAEGASPAEPANNEAEVKDEDESSLAGTPLEPTPAPSTSNLSRRPRADDDDVMGTDSELLQSGLGSDRPARIIRRRIHSLSRPTPSTLAPSYRSSFRWSGHVCAR</sequence>
<organism evidence="3 4">
    <name type="scientific">Puccinia coronata f. sp. avenae</name>
    <dbReference type="NCBI Taxonomy" id="200324"/>
    <lineage>
        <taxon>Eukaryota</taxon>
        <taxon>Fungi</taxon>
        <taxon>Dikarya</taxon>
        <taxon>Basidiomycota</taxon>
        <taxon>Pucciniomycotina</taxon>
        <taxon>Pucciniomycetes</taxon>
        <taxon>Pucciniales</taxon>
        <taxon>Pucciniaceae</taxon>
        <taxon>Puccinia</taxon>
    </lineage>
</organism>
<dbReference type="Proteomes" id="UP000235388">
    <property type="component" value="Unassembled WGS sequence"/>
</dbReference>
<feature type="compositionally biased region" description="Polar residues" evidence="2">
    <location>
        <begin position="461"/>
        <end position="473"/>
    </location>
</feature>
<evidence type="ECO:0000256" key="1">
    <source>
        <dbReference type="ARBA" id="ARBA00006888"/>
    </source>
</evidence>
<evidence type="ECO:0000313" key="3">
    <source>
        <dbReference type="EMBL" id="PLW29746.1"/>
    </source>
</evidence>
<comment type="similarity">
    <text evidence="1">Belongs to the FAM72 family.</text>
</comment>
<dbReference type="PANTHER" id="PTHR31841:SF1">
    <property type="entry name" value="PROTEIN FAM72A-RELATED"/>
    <property type="match status" value="1"/>
</dbReference>
<dbReference type="GO" id="GO:0005829">
    <property type="term" value="C:cytosol"/>
    <property type="evidence" value="ECO:0007669"/>
    <property type="project" value="UniProtKB-ARBA"/>
</dbReference>
<dbReference type="OrthoDB" id="2505701at2759"/>
<dbReference type="EMBL" id="PGCJ01000400">
    <property type="protein sequence ID" value="PLW29746.1"/>
    <property type="molecule type" value="Genomic_DNA"/>
</dbReference>
<feature type="compositionally biased region" description="Low complexity" evidence="2">
    <location>
        <begin position="542"/>
        <end position="554"/>
    </location>
</feature>
<comment type="caution">
    <text evidence="3">The sequence shown here is derived from an EMBL/GenBank/DDBJ whole genome shotgun (WGS) entry which is preliminary data.</text>
</comment>
<dbReference type="InterPro" id="IPR026768">
    <property type="entry name" value="YPEH2ZP"/>
</dbReference>
<dbReference type="PANTHER" id="PTHR31841">
    <property type="entry name" value="PROTEIN FAM72A-RELATED"/>
    <property type="match status" value="1"/>
</dbReference>
<feature type="region of interest" description="Disordered" evidence="2">
    <location>
        <begin position="432"/>
        <end position="607"/>
    </location>
</feature>
<feature type="compositionally biased region" description="Polar residues" evidence="2">
    <location>
        <begin position="43"/>
        <end position="68"/>
    </location>
</feature>
<reference evidence="3 4" key="1">
    <citation type="submission" date="2017-11" db="EMBL/GenBank/DDBJ databases">
        <title>De novo assembly and phasing of dikaryotic genomes from two isolates of Puccinia coronata f. sp. avenae, the causal agent of oat crown rust.</title>
        <authorList>
            <person name="Miller M.E."/>
            <person name="Zhang Y."/>
            <person name="Omidvar V."/>
            <person name="Sperschneider J."/>
            <person name="Schwessinger B."/>
            <person name="Raley C."/>
            <person name="Palmer J.M."/>
            <person name="Garnica D."/>
            <person name="Upadhyaya N."/>
            <person name="Rathjen J."/>
            <person name="Taylor J.M."/>
            <person name="Park R.F."/>
            <person name="Dodds P.N."/>
            <person name="Hirsch C.D."/>
            <person name="Kianian S.F."/>
            <person name="Figueroa M."/>
        </authorList>
    </citation>
    <scope>NUCLEOTIDE SEQUENCE [LARGE SCALE GENOMIC DNA]</scope>
    <source>
        <strain evidence="3">12NC29</strain>
    </source>
</reference>
<feature type="compositionally biased region" description="Basic and acidic residues" evidence="2">
    <location>
        <begin position="514"/>
        <end position="536"/>
    </location>
</feature>
<feature type="region of interest" description="Disordered" evidence="2">
    <location>
        <begin position="43"/>
        <end position="75"/>
    </location>
</feature>
<proteinExistence type="inferred from homology"/>
<dbReference type="AlphaFoldDB" id="A0A2N5TW86"/>
<keyword evidence="4" id="KW-1185">Reference proteome</keyword>
<evidence type="ECO:0000256" key="2">
    <source>
        <dbReference type="SAM" id="MobiDB-lite"/>
    </source>
</evidence>
<feature type="region of interest" description="Disordered" evidence="2">
    <location>
        <begin position="191"/>
        <end position="212"/>
    </location>
</feature>
<evidence type="ECO:0000313" key="4">
    <source>
        <dbReference type="Proteomes" id="UP000235388"/>
    </source>
</evidence>
<accession>A0A2N5TW86</accession>
<feature type="compositionally biased region" description="Low complexity" evidence="2">
    <location>
        <begin position="475"/>
        <end position="485"/>
    </location>
</feature>
<protein>
    <submittedName>
        <fullName evidence="3">Uncharacterized protein</fullName>
    </submittedName>
</protein>
<feature type="compositionally biased region" description="Low complexity" evidence="2">
    <location>
        <begin position="447"/>
        <end position="460"/>
    </location>
</feature>